<dbReference type="EMBL" id="BT069494">
    <property type="protein sequence ID" value="ACN36391.1"/>
    <property type="molecule type" value="mRNA"/>
</dbReference>
<dbReference type="AlphaFoldDB" id="C0PMH5"/>
<protein>
    <submittedName>
        <fullName evidence="1">Uncharacterized protein</fullName>
    </submittedName>
</protein>
<evidence type="ECO:0000313" key="1">
    <source>
        <dbReference type="EMBL" id="ACN36391.1"/>
    </source>
</evidence>
<sequence>MDHKSLEIFGKPRLKSLEISSIPTLSLPPNKLLSVASQLISVFLAWFLSWKQNDFHYHTLFEPINLFFLIANLL</sequence>
<name>C0PMH5_MAIZE</name>
<accession>C0PMH5</accession>
<reference evidence="1" key="2">
    <citation type="submission" date="2012-06" db="EMBL/GenBank/DDBJ databases">
        <authorList>
            <person name="Yu Y."/>
            <person name="Currie J."/>
            <person name="Lomeli R."/>
            <person name="Angelova A."/>
            <person name="Collura K."/>
            <person name="Wissotski M."/>
            <person name="Campos D."/>
            <person name="Kudrna D."/>
            <person name="Golser W."/>
            <person name="Ashely E."/>
            <person name="Descour A."/>
            <person name="Fernandes J."/>
            <person name="Soderlund C."/>
            <person name="Walbot V."/>
        </authorList>
    </citation>
    <scope>NUCLEOTIDE SEQUENCE</scope>
    <source>
        <strain evidence="1">B73</strain>
    </source>
</reference>
<proteinExistence type="evidence at transcript level"/>
<reference evidence="1" key="1">
    <citation type="journal article" date="2009" name="PLoS Genet.">
        <title>Sequencing, mapping, and analysis of 27,455 maize full-length cDNAs.</title>
        <authorList>
            <person name="Soderlund C."/>
            <person name="Descour A."/>
            <person name="Kudrna D."/>
            <person name="Bomhoff M."/>
            <person name="Boyd L."/>
            <person name="Currie J."/>
            <person name="Angelova A."/>
            <person name="Collura K."/>
            <person name="Wissotski M."/>
            <person name="Ashley E."/>
            <person name="Morrow D."/>
            <person name="Fernandes J."/>
            <person name="Walbot V."/>
            <person name="Yu Y."/>
        </authorList>
    </citation>
    <scope>NUCLEOTIDE SEQUENCE</scope>
    <source>
        <strain evidence="1">B73</strain>
    </source>
</reference>
<organism evidence="1">
    <name type="scientific">Zea mays</name>
    <name type="common">Maize</name>
    <dbReference type="NCBI Taxonomy" id="4577"/>
    <lineage>
        <taxon>Eukaryota</taxon>
        <taxon>Viridiplantae</taxon>
        <taxon>Streptophyta</taxon>
        <taxon>Embryophyta</taxon>
        <taxon>Tracheophyta</taxon>
        <taxon>Spermatophyta</taxon>
        <taxon>Magnoliopsida</taxon>
        <taxon>Liliopsida</taxon>
        <taxon>Poales</taxon>
        <taxon>Poaceae</taxon>
        <taxon>PACMAD clade</taxon>
        <taxon>Panicoideae</taxon>
        <taxon>Andropogonodae</taxon>
        <taxon>Andropogoneae</taxon>
        <taxon>Tripsacinae</taxon>
        <taxon>Zea</taxon>
    </lineage>
</organism>